<comment type="similarity">
    <text evidence="3">Belongs to the glycosyltransferase 31 family.</text>
</comment>
<evidence type="ECO:0000313" key="14">
    <source>
        <dbReference type="EMBL" id="KAG0565644.1"/>
    </source>
</evidence>
<evidence type="ECO:0000256" key="5">
    <source>
        <dbReference type="ARBA" id="ARBA00022679"/>
    </source>
</evidence>
<sequence>MMRRHAAYFRLGTTEDDPDPNDDLWALHRKYNRVDLISESKESPGPGFCQKANQAVADGLQRMTNLKVTGRMTIAVIGLMFVIRFTILENPVETFSRVVSQERKENVKKFVVSLKDRFGASESKRWNSSLGLTKAQLEAYTLATNLSERYEPMIMPSMWDGWRRMILEKGPPAKMSQVAVDGNLWRWVELMESLNANDLEAQAFGSTAACPDSLSATSGSGLELMAETSVVYMFEVVFHGDGAPFILQSQPYAFVKSVEPYTERCPAITRERFLSNGRSWPTTFVDSLHPCSDALRKPRIIKPREELKYEDILVGHFPDLNVLDESWWFPFTVDQPFVLTMSFGLQGYHIRVDGNYVCSFLYNQTGKVLKSISAVRIGGDVLAMSMMANGLYVPKKSILIPNHLKTPLTALDEKKVEMLIGVTSGGIQFERRMVVRRTWAQYPEIRSGRAMLRFFVGLTRTKNMNRRIFKEANLFKDVVILPFVDGRSYSVLKTIAMCVFMIKYTQAPYLLKTEDDTFVRVDTVLPAVVTSEIYARGLLRASIEQKGLLAHKQLPWYSIKREWPWSSYPKFPRGPAYAISRDVAAFICRQYEDKSLEVKLLLSWITMKALGILSSSSLARRII</sequence>
<evidence type="ECO:0000256" key="6">
    <source>
        <dbReference type="ARBA" id="ARBA00022692"/>
    </source>
</evidence>
<keyword evidence="7" id="KW-0735">Signal-anchor</keyword>
<dbReference type="GO" id="GO:0030246">
    <property type="term" value="F:carbohydrate binding"/>
    <property type="evidence" value="ECO:0007669"/>
    <property type="project" value="InterPro"/>
</dbReference>
<protein>
    <recommendedName>
        <fullName evidence="13">Galectin domain-containing protein</fullName>
    </recommendedName>
</protein>
<feature type="domain" description="Galectin" evidence="13">
    <location>
        <begin position="190"/>
        <end position="399"/>
    </location>
</feature>
<evidence type="ECO:0000313" key="15">
    <source>
        <dbReference type="Proteomes" id="UP000822688"/>
    </source>
</evidence>
<evidence type="ECO:0000256" key="7">
    <source>
        <dbReference type="ARBA" id="ARBA00022968"/>
    </source>
</evidence>
<dbReference type="Proteomes" id="UP000822688">
    <property type="component" value="Chromosome 7"/>
</dbReference>
<dbReference type="GO" id="GO:0000139">
    <property type="term" value="C:Golgi membrane"/>
    <property type="evidence" value="ECO:0007669"/>
    <property type="project" value="UniProtKB-SubCell"/>
</dbReference>
<accession>A0A8T0H5I2</accession>
<dbReference type="InterPro" id="IPR001079">
    <property type="entry name" value="Galectin_CRD"/>
</dbReference>
<dbReference type="InterPro" id="IPR013320">
    <property type="entry name" value="ConA-like_dom_sf"/>
</dbReference>
<evidence type="ECO:0000256" key="4">
    <source>
        <dbReference type="ARBA" id="ARBA00022676"/>
    </source>
</evidence>
<feature type="transmembrane region" description="Helical" evidence="12">
    <location>
        <begin position="68"/>
        <end position="87"/>
    </location>
</feature>
<dbReference type="Pfam" id="PF01762">
    <property type="entry name" value="Galactosyl_T"/>
    <property type="match status" value="1"/>
</dbReference>
<dbReference type="GO" id="GO:0008378">
    <property type="term" value="F:galactosyltransferase activity"/>
    <property type="evidence" value="ECO:0007669"/>
    <property type="project" value="UniProtKB-ARBA"/>
</dbReference>
<dbReference type="SUPFAM" id="SSF49899">
    <property type="entry name" value="Concanavalin A-like lectins/glucanases"/>
    <property type="match status" value="1"/>
</dbReference>
<proteinExistence type="inferred from homology"/>
<dbReference type="GO" id="GO:1901137">
    <property type="term" value="P:carbohydrate derivative biosynthetic process"/>
    <property type="evidence" value="ECO:0007669"/>
    <property type="project" value="UniProtKB-ARBA"/>
</dbReference>
<dbReference type="PROSITE" id="PS51304">
    <property type="entry name" value="GALECTIN"/>
    <property type="match status" value="1"/>
</dbReference>
<keyword evidence="5" id="KW-0808">Transferase</keyword>
<evidence type="ECO:0000259" key="13">
    <source>
        <dbReference type="PROSITE" id="PS51304"/>
    </source>
</evidence>
<evidence type="ECO:0000256" key="2">
    <source>
        <dbReference type="ARBA" id="ARBA00004922"/>
    </source>
</evidence>
<gene>
    <name evidence="14" type="ORF">KC19_7G003900</name>
</gene>
<evidence type="ECO:0000256" key="1">
    <source>
        <dbReference type="ARBA" id="ARBA00004323"/>
    </source>
</evidence>
<evidence type="ECO:0000256" key="11">
    <source>
        <dbReference type="ARBA" id="ARBA00023211"/>
    </source>
</evidence>
<evidence type="ECO:0000256" key="12">
    <source>
        <dbReference type="SAM" id="Phobius"/>
    </source>
</evidence>
<dbReference type="PANTHER" id="PTHR11214">
    <property type="entry name" value="BETA-1,3-N-ACETYLGLUCOSAMINYLTRANSFERASE"/>
    <property type="match status" value="1"/>
</dbReference>
<organism evidence="14 15">
    <name type="scientific">Ceratodon purpureus</name>
    <name type="common">Fire moss</name>
    <name type="synonym">Dicranum purpureum</name>
    <dbReference type="NCBI Taxonomy" id="3225"/>
    <lineage>
        <taxon>Eukaryota</taxon>
        <taxon>Viridiplantae</taxon>
        <taxon>Streptophyta</taxon>
        <taxon>Embryophyta</taxon>
        <taxon>Bryophyta</taxon>
        <taxon>Bryophytina</taxon>
        <taxon>Bryopsida</taxon>
        <taxon>Dicranidae</taxon>
        <taxon>Pseudoditrichales</taxon>
        <taxon>Ditrichaceae</taxon>
        <taxon>Ceratodon</taxon>
    </lineage>
</organism>
<comment type="pathway">
    <text evidence="2">Protein modification; protein glycosylation.</text>
</comment>
<dbReference type="InterPro" id="IPR002659">
    <property type="entry name" value="Glyco_trans_31"/>
</dbReference>
<comment type="subcellular location">
    <subcellularLocation>
        <location evidence="1">Golgi apparatus membrane</location>
        <topology evidence="1">Single-pass type II membrane protein</topology>
    </subcellularLocation>
</comment>
<keyword evidence="11" id="KW-0464">Manganese</keyword>
<comment type="caution">
    <text evidence="14">The sequence shown here is derived from an EMBL/GenBank/DDBJ whole genome shotgun (WGS) entry which is preliminary data.</text>
</comment>
<keyword evidence="6 12" id="KW-0812">Transmembrane</keyword>
<dbReference type="PANTHER" id="PTHR11214:SF3">
    <property type="entry name" value="BETA-1,3-GALACTOSYLTRANSFERASE 6"/>
    <property type="match status" value="1"/>
</dbReference>
<evidence type="ECO:0000256" key="9">
    <source>
        <dbReference type="ARBA" id="ARBA00023034"/>
    </source>
</evidence>
<keyword evidence="4" id="KW-0328">Glycosyltransferase</keyword>
<dbReference type="Gene3D" id="2.60.120.200">
    <property type="match status" value="1"/>
</dbReference>
<dbReference type="Pfam" id="PF00337">
    <property type="entry name" value="Gal-bind_lectin"/>
    <property type="match status" value="1"/>
</dbReference>
<keyword evidence="10 12" id="KW-0472">Membrane</keyword>
<evidence type="ECO:0000256" key="3">
    <source>
        <dbReference type="ARBA" id="ARBA00008661"/>
    </source>
</evidence>
<keyword evidence="15" id="KW-1185">Reference proteome</keyword>
<evidence type="ECO:0000256" key="8">
    <source>
        <dbReference type="ARBA" id="ARBA00022989"/>
    </source>
</evidence>
<keyword evidence="9" id="KW-0333">Golgi apparatus</keyword>
<dbReference type="AlphaFoldDB" id="A0A8T0H5I2"/>
<name>A0A8T0H5I2_CERPU</name>
<dbReference type="EMBL" id="CM026428">
    <property type="protein sequence ID" value="KAG0565644.1"/>
    <property type="molecule type" value="Genomic_DNA"/>
</dbReference>
<reference evidence="14" key="1">
    <citation type="submission" date="2020-06" db="EMBL/GenBank/DDBJ databases">
        <title>WGS assembly of Ceratodon purpureus strain R40.</title>
        <authorList>
            <person name="Carey S.B."/>
            <person name="Jenkins J."/>
            <person name="Shu S."/>
            <person name="Lovell J.T."/>
            <person name="Sreedasyam A."/>
            <person name="Maumus F."/>
            <person name="Tiley G.P."/>
            <person name="Fernandez-Pozo N."/>
            <person name="Barry K."/>
            <person name="Chen C."/>
            <person name="Wang M."/>
            <person name="Lipzen A."/>
            <person name="Daum C."/>
            <person name="Saski C.A."/>
            <person name="Payton A.C."/>
            <person name="Mcbreen J.C."/>
            <person name="Conrad R.E."/>
            <person name="Kollar L.M."/>
            <person name="Olsson S."/>
            <person name="Huttunen S."/>
            <person name="Landis J.B."/>
            <person name="Wickett N.J."/>
            <person name="Johnson M.G."/>
            <person name="Rensing S.A."/>
            <person name="Grimwood J."/>
            <person name="Schmutz J."/>
            <person name="Mcdaniel S.F."/>
        </authorList>
    </citation>
    <scope>NUCLEOTIDE SEQUENCE</scope>
    <source>
        <strain evidence="14">R40</strain>
    </source>
</reference>
<evidence type="ECO:0000256" key="10">
    <source>
        <dbReference type="ARBA" id="ARBA00023136"/>
    </source>
</evidence>
<keyword evidence="8 12" id="KW-1133">Transmembrane helix</keyword>